<organism evidence="3 4">
    <name type="scientific">Rubneribacter badeniensis</name>
    <dbReference type="NCBI Taxonomy" id="2070688"/>
    <lineage>
        <taxon>Bacteria</taxon>
        <taxon>Bacillati</taxon>
        <taxon>Actinomycetota</taxon>
        <taxon>Coriobacteriia</taxon>
        <taxon>Eggerthellales</taxon>
        <taxon>Eggerthellaceae</taxon>
        <taxon>Rubneribacter</taxon>
    </lineage>
</organism>
<accession>A0A2K2U8K1</accession>
<protein>
    <submittedName>
        <fullName evidence="3">Uncharacterized protein</fullName>
    </submittedName>
</protein>
<sequence>MKKRIVAAALALAMALGAGAVVGCSGQPQKEDVNADVPPGAPPLMPPGHEGRFEQLGANGCYGCHGANDLANPMLTGSTALPEDHYEDGSSSTQELNPTHDQCITCHSQG</sequence>
<proteinExistence type="predicted"/>
<dbReference type="Gene3D" id="1.10.1130.10">
    <property type="entry name" value="Flavocytochrome C3, Chain A"/>
    <property type="match status" value="1"/>
</dbReference>
<name>A0A2K2U8K1_9ACTN</name>
<evidence type="ECO:0000256" key="2">
    <source>
        <dbReference type="SAM" id="SignalP"/>
    </source>
</evidence>
<evidence type="ECO:0000313" key="4">
    <source>
        <dbReference type="Proteomes" id="UP000236488"/>
    </source>
</evidence>
<dbReference type="EMBL" id="PPEL01000002">
    <property type="protein sequence ID" value="PNV66518.1"/>
    <property type="molecule type" value="Genomic_DNA"/>
</dbReference>
<feature type="chain" id="PRO_5038748867" evidence="2">
    <location>
        <begin position="21"/>
        <end position="110"/>
    </location>
</feature>
<keyword evidence="4" id="KW-1185">Reference proteome</keyword>
<comment type="caution">
    <text evidence="3">The sequence shown here is derived from an EMBL/GenBank/DDBJ whole genome shotgun (WGS) entry which is preliminary data.</text>
</comment>
<evidence type="ECO:0000256" key="1">
    <source>
        <dbReference type="SAM" id="MobiDB-lite"/>
    </source>
</evidence>
<reference evidence="3 4" key="1">
    <citation type="journal article" date="2018" name="Int. J. Syst. Evol. Microbiol.">
        <title>Rubneribacter badeniensis gen. nov., sp. nov. and Enteroscipio rubneri gen. nov., sp. nov., new members of the Eggerthellaceae isolated from human faeces.</title>
        <authorList>
            <person name="Danylec N."/>
            <person name="Gobl A."/>
            <person name="Stoll D.A."/>
            <person name="Hetzer B."/>
            <person name="Kulling S.E."/>
            <person name="Huch M."/>
        </authorList>
    </citation>
    <scope>NUCLEOTIDE SEQUENCE [LARGE SCALE GENOMIC DNA]</scope>
    <source>
        <strain evidence="3 4">ResAG-85</strain>
    </source>
</reference>
<feature type="region of interest" description="Disordered" evidence="1">
    <location>
        <begin position="75"/>
        <end position="101"/>
    </location>
</feature>
<feature type="signal peptide" evidence="2">
    <location>
        <begin position="1"/>
        <end position="20"/>
    </location>
</feature>
<gene>
    <name evidence="3" type="ORF">C2L80_01080</name>
</gene>
<dbReference type="Proteomes" id="UP000236488">
    <property type="component" value="Unassembled WGS sequence"/>
</dbReference>
<dbReference type="SUPFAM" id="SSF48695">
    <property type="entry name" value="Multiheme cytochromes"/>
    <property type="match status" value="1"/>
</dbReference>
<evidence type="ECO:0000313" key="3">
    <source>
        <dbReference type="EMBL" id="PNV66518.1"/>
    </source>
</evidence>
<dbReference type="InterPro" id="IPR036280">
    <property type="entry name" value="Multihaem_cyt_sf"/>
</dbReference>
<feature type="region of interest" description="Disordered" evidence="1">
    <location>
        <begin position="30"/>
        <end position="50"/>
    </location>
</feature>
<dbReference type="AlphaFoldDB" id="A0A2K2U8K1"/>
<dbReference type="GO" id="GO:0009061">
    <property type="term" value="P:anaerobic respiration"/>
    <property type="evidence" value="ECO:0007669"/>
    <property type="project" value="InterPro"/>
</dbReference>
<dbReference type="InterPro" id="IPR005591">
    <property type="entry name" value="NapB"/>
</dbReference>
<dbReference type="Pfam" id="PF03892">
    <property type="entry name" value="NapB"/>
    <property type="match status" value="1"/>
</dbReference>
<keyword evidence="2" id="KW-0732">Signal</keyword>
<dbReference type="PROSITE" id="PS51257">
    <property type="entry name" value="PROKAR_LIPOPROTEIN"/>
    <property type="match status" value="1"/>
</dbReference>
<dbReference type="RefSeq" id="WP_092200401.1">
    <property type="nucleotide sequence ID" value="NZ_PPEL01000002.1"/>
</dbReference>
<feature type="compositionally biased region" description="Polar residues" evidence="1">
    <location>
        <begin position="89"/>
        <end position="101"/>
    </location>
</feature>